<feature type="domain" description="BRCT" evidence="3">
    <location>
        <begin position="628"/>
        <end position="711"/>
    </location>
</feature>
<dbReference type="Pfam" id="PF00533">
    <property type="entry name" value="BRCT"/>
    <property type="match status" value="2"/>
</dbReference>
<feature type="domain" description="BRCT" evidence="3">
    <location>
        <begin position="527"/>
        <end position="615"/>
    </location>
</feature>
<comment type="caution">
    <text evidence="4">The sequence shown here is derived from an EMBL/GenBank/DDBJ whole genome shotgun (WGS) entry which is preliminary data.</text>
</comment>
<dbReference type="Gene3D" id="3.40.50.10190">
    <property type="entry name" value="BRCT domain"/>
    <property type="match status" value="6"/>
</dbReference>
<dbReference type="Proteomes" id="UP001630127">
    <property type="component" value="Unassembled WGS sequence"/>
</dbReference>
<dbReference type="EMBL" id="JBJUIK010000003">
    <property type="protein sequence ID" value="KAL3534064.1"/>
    <property type="molecule type" value="Genomic_DNA"/>
</dbReference>
<dbReference type="PROSITE" id="PS50172">
    <property type="entry name" value="BRCT"/>
    <property type="match status" value="5"/>
</dbReference>
<dbReference type="FunFam" id="3.40.50.10190:FF:000052">
    <property type="entry name" value="Transcription coactivator"/>
    <property type="match status" value="1"/>
</dbReference>
<dbReference type="SMART" id="SM00292">
    <property type="entry name" value="BRCT"/>
    <property type="match status" value="5"/>
</dbReference>
<sequence length="934" mass="104738">MTTKVFKGVNVFMSRNLVPPELFDSLHDALKLNGAQVFLCCDPSRNSPNDYHVISSPDHEKFEDLRSKGCNLIGPQCVLSCAKEHRPLPKQVFTCCLAMDGVKLLTSGFEMDEKAEIAKLVTAMGGVLQMKASMDVSFVIVKNVLAAKYKWAVNVLKKPIVTMNWLHQCWKEHRVVPQESYRVLSFSGLAICVSRIPAGDKYKVAKRWGHIHIITRKWFDQSVARRARLNEESYPVLGSSTKPVRKMAMTSQDKSLGNSQCEPSSTGTASDPHAIWYAQKVEPDSEAISHSMSSTFCDAPILTKENTGQPAEQLQNDPYLDGCVADDSQAEDDGLYLSVCRIMLVGFDASAMRKLVNMVRRGGGSRYMSFNEKLTHIIVGTPSESEIKEVRNLAALGVIHVVKTEWLEDCDREKKEVPVLRRHIAYDLLLPKDPICSTRRSLVGMNEIRQGKSSVQPILLDDPVVKCTDSGYGVWVEKRKEVDSIRHDDISLGKTGNHAKQQQCCPLERKGDAKAQKDASHEMENKKSSSPFAGKQFCFSCSFPADQRAEIVEWVNQGGGEVVDNQVETNVHFIIECHGVLPSETDFSSSKYVSSHWIRSSLMDGRLLDVSSHILYSPLRCQVPFLGFKSFCFCVSQYDEKERLLLRNLCFILGVRFFEKLTKKVTHLLCKFTSGPKYVAACKWGIHPVTSEWIYECVKQNQVVAPGPFLPKEVTSQDREAGACTMTQYPTQAVRMITGDDASQLPSQSQEHKNVEAEAFTNKIKEVNYSISCTKKARIFEADKTKYSLSESNKINTICRLSPMEEDVTENAREVANMVPDVAAAIEDLLEQTSKIHDQKSPARSGCNRSLFTSDCAVLGQDHGEPQSALGLPKHWINRFDKKDDTYNPQEDVRTSDYDCFTDTQTESQVVGYAEDLSGRQMIIDRVRTRNSMT</sequence>
<dbReference type="InterPro" id="IPR059215">
    <property type="entry name" value="BRCT2_TopBP1-like"/>
</dbReference>
<keyword evidence="5" id="KW-1185">Reference proteome</keyword>
<reference evidence="4 5" key="1">
    <citation type="submission" date="2024-11" db="EMBL/GenBank/DDBJ databases">
        <title>A near-complete genome assembly of Cinchona calisaya.</title>
        <authorList>
            <person name="Lian D.C."/>
            <person name="Zhao X.W."/>
            <person name="Wei L."/>
        </authorList>
    </citation>
    <scope>NUCLEOTIDE SEQUENCE [LARGE SCALE GENOMIC DNA]</scope>
    <source>
        <tissue evidence="4">Nenye</tissue>
    </source>
</reference>
<gene>
    <name evidence="4" type="ORF">ACH5RR_007585</name>
</gene>
<dbReference type="Pfam" id="PF16589">
    <property type="entry name" value="BRCT_2"/>
    <property type="match status" value="1"/>
</dbReference>
<proteinExistence type="predicted"/>
<dbReference type="CDD" id="cd17718">
    <property type="entry name" value="BRCT_TopBP1_rpt3"/>
    <property type="match status" value="1"/>
</dbReference>
<feature type="region of interest" description="Disordered" evidence="2">
    <location>
        <begin position="250"/>
        <end position="271"/>
    </location>
</feature>
<evidence type="ECO:0000313" key="5">
    <source>
        <dbReference type="Proteomes" id="UP001630127"/>
    </source>
</evidence>
<feature type="domain" description="BRCT" evidence="3">
    <location>
        <begin position="1"/>
        <end position="95"/>
    </location>
</feature>
<keyword evidence="1" id="KW-0677">Repeat</keyword>
<dbReference type="PANTHER" id="PTHR13561:SF20">
    <property type="entry name" value="DNA TOPOISOMERASE 2-BINDING PROTEIN 1"/>
    <property type="match status" value="1"/>
</dbReference>
<feature type="domain" description="BRCT" evidence="3">
    <location>
        <begin position="99"/>
        <end position="183"/>
    </location>
</feature>
<accession>A0ABD3ASR9</accession>
<feature type="domain" description="BRCT" evidence="3">
    <location>
        <begin position="354"/>
        <end position="424"/>
    </location>
</feature>
<evidence type="ECO:0000256" key="2">
    <source>
        <dbReference type="SAM" id="MobiDB-lite"/>
    </source>
</evidence>
<name>A0ABD3ASR9_9GENT</name>
<dbReference type="FunFam" id="3.40.50.10190:FF:000061">
    <property type="entry name" value="Transcription coactivator"/>
    <property type="match status" value="1"/>
</dbReference>
<evidence type="ECO:0000259" key="3">
    <source>
        <dbReference type="PROSITE" id="PS50172"/>
    </source>
</evidence>
<dbReference type="Pfam" id="PF12738">
    <property type="entry name" value="PTCB-BRCT"/>
    <property type="match status" value="1"/>
</dbReference>
<dbReference type="FunFam" id="3.40.50.10190:FF:000057">
    <property type="entry name" value="Transcription coactivator"/>
    <property type="match status" value="1"/>
</dbReference>
<evidence type="ECO:0000256" key="1">
    <source>
        <dbReference type="ARBA" id="ARBA00022737"/>
    </source>
</evidence>
<dbReference type="PANTHER" id="PTHR13561">
    <property type="entry name" value="DNA REPLICATION REGULATOR DPB11-RELATED"/>
    <property type="match status" value="1"/>
</dbReference>
<dbReference type="SUPFAM" id="SSF52113">
    <property type="entry name" value="BRCT domain"/>
    <property type="match status" value="5"/>
</dbReference>
<dbReference type="AlphaFoldDB" id="A0ABD3ASR9"/>
<organism evidence="4 5">
    <name type="scientific">Cinchona calisaya</name>
    <dbReference type="NCBI Taxonomy" id="153742"/>
    <lineage>
        <taxon>Eukaryota</taxon>
        <taxon>Viridiplantae</taxon>
        <taxon>Streptophyta</taxon>
        <taxon>Embryophyta</taxon>
        <taxon>Tracheophyta</taxon>
        <taxon>Spermatophyta</taxon>
        <taxon>Magnoliopsida</taxon>
        <taxon>eudicotyledons</taxon>
        <taxon>Gunneridae</taxon>
        <taxon>Pentapetalae</taxon>
        <taxon>asterids</taxon>
        <taxon>lamiids</taxon>
        <taxon>Gentianales</taxon>
        <taxon>Rubiaceae</taxon>
        <taxon>Cinchonoideae</taxon>
        <taxon>Cinchoneae</taxon>
        <taxon>Cinchona</taxon>
    </lineage>
</organism>
<dbReference type="InterPro" id="IPR036420">
    <property type="entry name" value="BRCT_dom_sf"/>
</dbReference>
<evidence type="ECO:0000313" key="4">
    <source>
        <dbReference type="EMBL" id="KAL3534064.1"/>
    </source>
</evidence>
<dbReference type="InterPro" id="IPR001357">
    <property type="entry name" value="BRCT_dom"/>
</dbReference>
<protein>
    <recommendedName>
        <fullName evidence="3">BRCT domain-containing protein</fullName>
    </recommendedName>
</protein>
<feature type="compositionally biased region" description="Polar residues" evidence="2">
    <location>
        <begin position="250"/>
        <end position="269"/>
    </location>
</feature>
<dbReference type="CDD" id="cd17731">
    <property type="entry name" value="BRCT_TopBP1_rpt2_like"/>
    <property type="match status" value="1"/>
</dbReference>
<dbReference type="CDD" id="cd00027">
    <property type="entry name" value="BRCT"/>
    <property type="match status" value="1"/>
</dbReference>